<dbReference type="SUPFAM" id="SSF46689">
    <property type="entry name" value="Homeodomain-like"/>
    <property type="match status" value="2"/>
</dbReference>
<dbReference type="PANTHER" id="PTHR43130:SF3">
    <property type="entry name" value="HTH-TYPE TRANSCRIPTIONAL REGULATOR RV1931C"/>
    <property type="match status" value="1"/>
</dbReference>
<proteinExistence type="predicted"/>
<dbReference type="InterPro" id="IPR029062">
    <property type="entry name" value="Class_I_gatase-like"/>
</dbReference>
<keyword evidence="6" id="KW-1185">Reference proteome</keyword>
<name>A0A151Y422_9GAMM</name>
<dbReference type="GO" id="GO:0003700">
    <property type="term" value="F:DNA-binding transcription factor activity"/>
    <property type="evidence" value="ECO:0007669"/>
    <property type="project" value="InterPro"/>
</dbReference>
<evidence type="ECO:0000256" key="2">
    <source>
        <dbReference type="ARBA" id="ARBA00023125"/>
    </source>
</evidence>
<feature type="domain" description="HTH araC/xylS-type" evidence="4">
    <location>
        <begin position="220"/>
        <end position="318"/>
    </location>
</feature>
<dbReference type="InterPro" id="IPR002818">
    <property type="entry name" value="DJ-1/PfpI"/>
</dbReference>
<dbReference type="Pfam" id="PF01965">
    <property type="entry name" value="DJ-1_PfpI"/>
    <property type="match status" value="1"/>
</dbReference>
<dbReference type="STRING" id="1806892.AZH43_07830"/>
<organism evidence="5 6">
    <name type="scientific">Acinetobacter pragensis</name>
    <dbReference type="NCBI Taxonomy" id="1806892"/>
    <lineage>
        <taxon>Bacteria</taxon>
        <taxon>Pseudomonadati</taxon>
        <taxon>Pseudomonadota</taxon>
        <taxon>Gammaproteobacteria</taxon>
        <taxon>Moraxellales</taxon>
        <taxon>Moraxellaceae</taxon>
        <taxon>Acinetobacter</taxon>
    </lineage>
</organism>
<keyword evidence="3" id="KW-0804">Transcription</keyword>
<dbReference type="OrthoDB" id="9803764at2"/>
<evidence type="ECO:0000256" key="3">
    <source>
        <dbReference type="ARBA" id="ARBA00023163"/>
    </source>
</evidence>
<dbReference type="Pfam" id="PF12833">
    <property type="entry name" value="HTH_18"/>
    <property type="match status" value="1"/>
</dbReference>
<dbReference type="InterPro" id="IPR009057">
    <property type="entry name" value="Homeodomain-like_sf"/>
</dbReference>
<dbReference type="AlphaFoldDB" id="A0A151Y422"/>
<protein>
    <submittedName>
        <fullName evidence="5">AraC family transcriptional regulator</fullName>
    </submittedName>
</protein>
<dbReference type="CDD" id="cd03136">
    <property type="entry name" value="GATase1_AraC_ArgR_like"/>
    <property type="match status" value="1"/>
</dbReference>
<keyword evidence="1" id="KW-0805">Transcription regulation</keyword>
<evidence type="ECO:0000259" key="4">
    <source>
        <dbReference type="PROSITE" id="PS01124"/>
    </source>
</evidence>
<dbReference type="SMART" id="SM00342">
    <property type="entry name" value="HTH_ARAC"/>
    <property type="match status" value="1"/>
</dbReference>
<dbReference type="PROSITE" id="PS01124">
    <property type="entry name" value="HTH_ARAC_FAMILY_2"/>
    <property type="match status" value="1"/>
</dbReference>
<evidence type="ECO:0000256" key="1">
    <source>
        <dbReference type="ARBA" id="ARBA00023015"/>
    </source>
</evidence>
<dbReference type="Proteomes" id="UP000076276">
    <property type="component" value="Unassembled WGS sequence"/>
</dbReference>
<dbReference type="GO" id="GO:0043565">
    <property type="term" value="F:sequence-specific DNA binding"/>
    <property type="evidence" value="ECO:0007669"/>
    <property type="project" value="InterPro"/>
</dbReference>
<dbReference type="RefSeq" id="WP_067667073.1">
    <property type="nucleotide sequence ID" value="NZ_CBCSIK010000008.1"/>
</dbReference>
<dbReference type="InterPro" id="IPR018060">
    <property type="entry name" value="HTH_AraC"/>
</dbReference>
<dbReference type="SUPFAM" id="SSF52317">
    <property type="entry name" value="Class I glutamine amidotransferase-like"/>
    <property type="match status" value="1"/>
</dbReference>
<comment type="caution">
    <text evidence="5">The sequence shown here is derived from an EMBL/GenBank/DDBJ whole genome shotgun (WGS) entry which is preliminary data.</text>
</comment>
<evidence type="ECO:0000313" key="6">
    <source>
        <dbReference type="Proteomes" id="UP000076276"/>
    </source>
</evidence>
<dbReference type="Gene3D" id="1.10.10.60">
    <property type="entry name" value="Homeodomain-like"/>
    <property type="match status" value="1"/>
</dbReference>
<sequence>MTNTPIQAKRLGFLLIDGFSMIAFSNAVEVFRMANYVEKHDLYQWNITGVDGHHTCASNGLQIQHTCQIQHLLEMDIVFVCGGFQLFKQNGQKLKLFLNRLNHAQIALGGICTGAYVLASSGLLNGYQASLHWENTLTAQEEFPKVNFNQHIFTLDRDRFTCSGGLASIDMCSLLVEQHHSAALSKKICEQFIVHHLREKTEIQHQPIPQKRTGIQKTVKEAIRLMENNINEPLSIVEICQLIQSQSRTLERLFQAHFCCSPKEYYLKLRLIHAQNLLKQSSMNLSNIALACGFASASSFNKAYKNQFDYSPKNERNILEFAY</sequence>
<accession>A0A151Y422</accession>
<gene>
    <name evidence="5" type="ORF">AZH43_07830</name>
</gene>
<dbReference type="PROSITE" id="PS00041">
    <property type="entry name" value="HTH_ARAC_FAMILY_1"/>
    <property type="match status" value="1"/>
</dbReference>
<keyword evidence="2" id="KW-0238">DNA-binding</keyword>
<dbReference type="Gene3D" id="3.40.50.880">
    <property type="match status" value="1"/>
</dbReference>
<dbReference type="InterPro" id="IPR018062">
    <property type="entry name" value="HTH_AraC-typ_CS"/>
</dbReference>
<dbReference type="EMBL" id="LUAW01000013">
    <property type="protein sequence ID" value="KYQ72756.1"/>
    <property type="molecule type" value="Genomic_DNA"/>
</dbReference>
<evidence type="ECO:0000313" key="5">
    <source>
        <dbReference type="EMBL" id="KYQ72756.1"/>
    </source>
</evidence>
<dbReference type="PANTHER" id="PTHR43130">
    <property type="entry name" value="ARAC-FAMILY TRANSCRIPTIONAL REGULATOR"/>
    <property type="match status" value="1"/>
</dbReference>
<reference evidence="5 6" key="1">
    <citation type="submission" date="2016-03" db="EMBL/GenBank/DDBJ databases">
        <title>Acinetobacter genomospecies 28 strain ANC 4149.</title>
        <authorList>
            <person name="Radolfova-Krizova L."/>
            <person name="Nemec A."/>
        </authorList>
    </citation>
    <scope>NUCLEOTIDE SEQUENCE [LARGE SCALE GENOMIC DNA]</scope>
    <source>
        <strain evidence="5 6">ANC 4149</strain>
    </source>
</reference>
<dbReference type="InterPro" id="IPR052158">
    <property type="entry name" value="INH-QAR"/>
</dbReference>